<name>A0A2T2NQQ4_CORCC</name>
<accession>A0A2T2NQQ4</accession>
<evidence type="ECO:0000313" key="2">
    <source>
        <dbReference type="Proteomes" id="UP000240883"/>
    </source>
</evidence>
<sequence length="187" mass="20616">MLTQHAISVSQSSLNQTSNAASLTTLQFVNVTPATPYNARVLCPGAIAMSSHERIFPASHGIDFYCLFLAATTFLCVLLNYSVPWRAGHDDPCFELYYSIRALTVSIPAVCTRSNSANRSGIVCQVRRCQTRGPVYQRCNSRADLQSTPAFGDRSAYVLCALDSQAAAVLRCLRWNRSRAVPIFCPW</sequence>
<keyword evidence="2" id="KW-1185">Reference proteome</keyword>
<evidence type="ECO:0000313" key="1">
    <source>
        <dbReference type="EMBL" id="PSN67596.1"/>
    </source>
</evidence>
<protein>
    <submittedName>
        <fullName evidence="1">Uncharacterized protein</fullName>
    </submittedName>
</protein>
<organism evidence="1 2">
    <name type="scientific">Corynespora cassiicola Philippines</name>
    <dbReference type="NCBI Taxonomy" id="1448308"/>
    <lineage>
        <taxon>Eukaryota</taxon>
        <taxon>Fungi</taxon>
        <taxon>Dikarya</taxon>
        <taxon>Ascomycota</taxon>
        <taxon>Pezizomycotina</taxon>
        <taxon>Dothideomycetes</taxon>
        <taxon>Pleosporomycetidae</taxon>
        <taxon>Pleosporales</taxon>
        <taxon>Corynesporascaceae</taxon>
        <taxon>Corynespora</taxon>
    </lineage>
</organism>
<dbReference type="EMBL" id="KZ678134">
    <property type="protein sequence ID" value="PSN67596.1"/>
    <property type="molecule type" value="Genomic_DNA"/>
</dbReference>
<reference evidence="1 2" key="1">
    <citation type="journal article" date="2018" name="Front. Microbiol.">
        <title>Genome-Wide Analysis of Corynespora cassiicola Leaf Fall Disease Putative Effectors.</title>
        <authorList>
            <person name="Lopez D."/>
            <person name="Ribeiro S."/>
            <person name="Label P."/>
            <person name="Fumanal B."/>
            <person name="Venisse J.S."/>
            <person name="Kohler A."/>
            <person name="de Oliveira R.R."/>
            <person name="Labutti K."/>
            <person name="Lipzen A."/>
            <person name="Lail K."/>
            <person name="Bauer D."/>
            <person name="Ohm R.A."/>
            <person name="Barry K.W."/>
            <person name="Spatafora J."/>
            <person name="Grigoriev I.V."/>
            <person name="Martin F.M."/>
            <person name="Pujade-Renaud V."/>
        </authorList>
    </citation>
    <scope>NUCLEOTIDE SEQUENCE [LARGE SCALE GENOMIC DNA]</scope>
    <source>
        <strain evidence="1 2">Philippines</strain>
    </source>
</reference>
<dbReference type="AlphaFoldDB" id="A0A2T2NQQ4"/>
<gene>
    <name evidence="1" type="ORF">BS50DRAFT_346001</name>
</gene>
<dbReference type="Proteomes" id="UP000240883">
    <property type="component" value="Unassembled WGS sequence"/>
</dbReference>
<proteinExistence type="predicted"/>